<feature type="domain" description="VOC" evidence="2">
    <location>
        <begin position="139"/>
        <end position="262"/>
    </location>
</feature>
<comment type="caution">
    <text evidence="3">The sequence shown here is derived from an EMBL/GenBank/DDBJ whole genome shotgun (WGS) entry which is preliminary data.</text>
</comment>
<dbReference type="InterPro" id="IPR051785">
    <property type="entry name" value="MMCE/EMCE_epimerase"/>
</dbReference>
<dbReference type="GO" id="GO:0046872">
    <property type="term" value="F:metal ion binding"/>
    <property type="evidence" value="ECO:0007669"/>
    <property type="project" value="UniProtKB-KW"/>
</dbReference>
<dbReference type="InterPro" id="IPR004360">
    <property type="entry name" value="Glyas_Fos-R_dOase_dom"/>
</dbReference>
<dbReference type="InterPro" id="IPR029068">
    <property type="entry name" value="Glyas_Bleomycin-R_OHBP_Dase"/>
</dbReference>
<name>A0A254TEY3_9BURK</name>
<keyword evidence="4" id="KW-1185">Reference proteome</keyword>
<organism evidence="3 4">
    <name type="scientific">Noviherbaspirillum denitrificans</name>
    <dbReference type="NCBI Taxonomy" id="1968433"/>
    <lineage>
        <taxon>Bacteria</taxon>
        <taxon>Pseudomonadati</taxon>
        <taxon>Pseudomonadota</taxon>
        <taxon>Betaproteobacteria</taxon>
        <taxon>Burkholderiales</taxon>
        <taxon>Oxalobacteraceae</taxon>
        <taxon>Noviherbaspirillum</taxon>
    </lineage>
</organism>
<dbReference type="GO" id="GO:0004493">
    <property type="term" value="F:methylmalonyl-CoA epimerase activity"/>
    <property type="evidence" value="ECO:0007669"/>
    <property type="project" value="TreeGrafter"/>
</dbReference>
<evidence type="ECO:0000259" key="2">
    <source>
        <dbReference type="PROSITE" id="PS51819"/>
    </source>
</evidence>
<dbReference type="CDD" id="cd06587">
    <property type="entry name" value="VOC"/>
    <property type="match status" value="1"/>
</dbReference>
<dbReference type="Proteomes" id="UP000197535">
    <property type="component" value="Unassembled WGS sequence"/>
</dbReference>
<feature type="domain" description="VOC" evidence="2">
    <location>
        <begin position="11"/>
        <end position="119"/>
    </location>
</feature>
<proteinExistence type="predicted"/>
<dbReference type="InterPro" id="IPR037523">
    <property type="entry name" value="VOC_core"/>
</dbReference>
<dbReference type="Gene3D" id="3.10.180.10">
    <property type="entry name" value="2,3-Dihydroxybiphenyl 1,2-Dioxygenase, domain 1"/>
    <property type="match status" value="2"/>
</dbReference>
<accession>A0A254TEY3</accession>
<evidence type="ECO:0000256" key="1">
    <source>
        <dbReference type="ARBA" id="ARBA00022723"/>
    </source>
</evidence>
<dbReference type="PANTHER" id="PTHR43048">
    <property type="entry name" value="METHYLMALONYL-COA EPIMERASE"/>
    <property type="match status" value="1"/>
</dbReference>
<reference evidence="3 4" key="1">
    <citation type="submission" date="2016-02" db="EMBL/GenBank/DDBJ databases">
        <authorList>
            <person name="Wen L."/>
            <person name="He K."/>
            <person name="Yang H."/>
        </authorList>
    </citation>
    <scope>NUCLEOTIDE SEQUENCE [LARGE SCALE GENOMIC DNA]</scope>
    <source>
        <strain evidence="3 4">TSA40</strain>
    </source>
</reference>
<keyword evidence="1" id="KW-0479">Metal-binding</keyword>
<dbReference type="OrthoDB" id="5430221at2"/>
<dbReference type="RefSeq" id="WP_088708073.1">
    <property type="nucleotide sequence ID" value="NZ_LSTO01000001.1"/>
</dbReference>
<dbReference type="GO" id="GO:0046491">
    <property type="term" value="P:L-methylmalonyl-CoA metabolic process"/>
    <property type="evidence" value="ECO:0007669"/>
    <property type="project" value="TreeGrafter"/>
</dbReference>
<dbReference type="PANTHER" id="PTHR43048:SF3">
    <property type="entry name" value="METHYLMALONYL-COA EPIMERASE, MITOCHONDRIAL"/>
    <property type="match status" value="1"/>
</dbReference>
<evidence type="ECO:0000313" key="3">
    <source>
        <dbReference type="EMBL" id="OWW21216.1"/>
    </source>
</evidence>
<dbReference type="AlphaFoldDB" id="A0A254TEY3"/>
<dbReference type="Pfam" id="PF00903">
    <property type="entry name" value="Glyoxalase"/>
    <property type="match status" value="2"/>
</dbReference>
<evidence type="ECO:0000313" key="4">
    <source>
        <dbReference type="Proteomes" id="UP000197535"/>
    </source>
</evidence>
<sequence>MNTTSPLWPAVLDHIRFDSPDPDALADFYRDGLGMAKIRIAPDLYLMNGPQRRLLIGKGEKNGQPFAAFSLQSDTQLRAVREMLLANDVELQPSPTPLFRDDALAVKDPDGRIAVFCLPADNVASGSHEGLRAAKFSGRLQHVVVATTDLDRLGAFYEKKLGFTLSDTVCAGEETGPDAPAAVNFYRADVEHHSFAAFLAKTVRSDHHCYETTCWNDIRDWADHLAEMGCTPWWGPGRHGVGRNLFFMAKDPDGNNFELSAELEHMPRIMPPRRWPNTQATGNAWGKAWDRMKSTGADRTVEAE</sequence>
<dbReference type="PROSITE" id="PS51819">
    <property type="entry name" value="VOC"/>
    <property type="match status" value="2"/>
</dbReference>
<protein>
    <recommendedName>
        <fullName evidence="2">VOC domain-containing protein</fullName>
    </recommendedName>
</protein>
<gene>
    <name evidence="3" type="ORF">AYR66_18785</name>
</gene>
<dbReference type="SUPFAM" id="SSF54593">
    <property type="entry name" value="Glyoxalase/Bleomycin resistance protein/Dihydroxybiphenyl dioxygenase"/>
    <property type="match status" value="2"/>
</dbReference>
<dbReference type="EMBL" id="LSTO01000001">
    <property type="protein sequence ID" value="OWW21216.1"/>
    <property type="molecule type" value="Genomic_DNA"/>
</dbReference>